<gene>
    <name evidence="2" type="ORF">HD556DRAFT_1307601</name>
</gene>
<name>A0A9P7DIV9_9AGAM</name>
<proteinExistence type="predicted"/>
<feature type="compositionally biased region" description="Low complexity" evidence="1">
    <location>
        <begin position="34"/>
        <end position="51"/>
    </location>
</feature>
<keyword evidence="3" id="KW-1185">Reference proteome</keyword>
<evidence type="ECO:0000313" key="2">
    <source>
        <dbReference type="EMBL" id="KAG1795452.1"/>
    </source>
</evidence>
<dbReference type="RefSeq" id="XP_041161325.1">
    <property type="nucleotide sequence ID" value="XM_041300039.1"/>
</dbReference>
<feature type="region of interest" description="Disordered" evidence="1">
    <location>
        <begin position="1"/>
        <end position="90"/>
    </location>
</feature>
<organism evidence="2 3">
    <name type="scientific">Suillus plorans</name>
    <dbReference type="NCBI Taxonomy" id="116603"/>
    <lineage>
        <taxon>Eukaryota</taxon>
        <taxon>Fungi</taxon>
        <taxon>Dikarya</taxon>
        <taxon>Basidiomycota</taxon>
        <taxon>Agaricomycotina</taxon>
        <taxon>Agaricomycetes</taxon>
        <taxon>Agaricomycetidae</taxon>
        <taxon>Boletales</taxon>
        <taxon>Suillineae</taxon>
        <taxon>Suillaceae</taxon>
        <taxon>Suillus</taxon>
    </lineage>
</organism>
<protein>
    <submittedName>
        <fullName evidence="2">Uncharacterized protein</fullName>
    </submittedName>
</protein>
<dbReference type="AlphaFoldDB" id="A0A9P7DIV9"/>
<dbReference type="GeneID" id="64593803"/>
<reference evidence="2" key="1">
    <citation type="journal article" date="2020" name="New Phytol.">
        <title>Comparative genomics reveals dynamic genome evolution in host specialist ectomycorrhizal fungi.</title>
        <authorList>
            <person name="Lofgren L.A."/>
            <person name="Nguyen N.H."/>
            <person name="Vilgalys R."/>
            <person name="Ruytinx J."/>
            <person name="Liao H.L."/>
            <person name="Branco S."/>
            <person name="Kuo A."/>
            <person name="LaButti K."/>
            <person name="Lipzen A."/>
            <person name="Andreopoulos W."/>
            <person name="Pangilinan J."/>
            <person name="Riley R."/>
            <person name="Hundley H."/>
            <person name="Na H."/>
            <person name="Barry K."/>
            <person name="Grigoriev I.V."/>
            <person name="Stajich J.E."/>
            <person name="Kennedy P.G."/>
        </authorList>
    </citation>
    <scope>NUCLEOTIDE SEQUENCE</scope>
    <source>
        <strain evidence="2">S12</strain>
    </source>
</reference>
<dbReference type="EMBL" id="JABBWE010000022">
    <property type="protein sequence ID" value="KAG1795452.1"/>
    <property type="molecule type" value="Genomic_DNA"/>
</dbReference>
<feature type="compositionally biased region" description="Low complexity" evidence="1">
    <location>
        <begin position="1"/>
        <end position="26"/>
    </location>
</feature>
<comment type="caution">
    <text evidence="2">The sequence shown here is derived from an EMBL/GenBank/DDBJ whole genome shotgun (WGS) entry which is preliminary data.</text>
</comment>
<evidence type="ECO:0000313" key="3">
    <source>
        <dbReference type="Proteomes" id="UP000719766"/>
    </source>
</evidence>
<dbReference type="Proteomes" id="UP000719766">
    <property type="component" value="Unassembled WGS sequence"/>
</dbReference>
<dbReference type="OrthoDB" id="2641515at2759"/>
<accession>A0A9P7DIV9</accession>
<evidence type="ECO:0000256" key="1">
    <source>
        <dbReference type="SAM" id="MobiDB-lite"/>
    </source>
</evidence>
<sequence>MSVMMSGSSKSTSSGFFSAISSLTQPRQPPSTVTPPTSVDPSSSPIRSSSPVLRDSFDPTVTDLRNSPPALACDKGTKSVVTTKPKRRGDCDEDLEIPSKRFKTLQTTWNCTDQPSETSIYFNERMLELSRITRRAFSARIRYQRLRDHELDLIKSLLNDEKELVQTHMKKIDLQIGSLRNTLEDAGVTEIGNKGFLREPAIKQVLTKRANAYHKFLTHLLVDPADIFVCTARQKLHSPRSTSSNISDSGFCIRILQSASMLNLKWLRLQIFPDPIVTTRRRKWGYGGSASHGEVSGGLGTYPIIRENSGLCQALAIKFQLMKLLAIVAIAYEHHQILFRYSLVAQEHYTEVQTASMSRAAKSRSTSTIYNDFIKDDELRSSGWLIHRSASASTLAANTSIRPPTTPSAVSDFRVIEEVDPAFSITDRAIE</sequence>